<protein>
    <submittedName>
        <fullName evidence="8">Taurine catabolism dioxygenase</fullName>
    </submittedName>
</protein>
<dbReference type="Pfam" id="PF02668">
    <property type="entry name" value="TauD"/>
    <property type="match status" value="1"/>
</dbReference>
<keyword evidence="6" id="KW-0408">Iron</keyword>
<dbReference type="GO" id="GO:0046872">
    <property type="term" value="F:metal ion binding"/>
    <property type="evidence" value="ECO:0007669"/>
    <property type="project" value="UniProtKB-KW"/>
</dbReference>
<dbReference type="OrthoDB" id="581608at2"/>
<comment type="similarity">
    <text evidence="2">Belongs to the TfdA dioxygenase family.</text>
</comment>
<evidence type="ECO:0000259" key="7">
    <source>
        <dbReference type="Pfam" id="PF02668"/>
    </source>
</evidence>
<dbReference type="RefSeq" id="WP_086534069.1">
    <property type="nucleotide sequence ID" value="NZ_NGFO01000003.1"/>
</dbReference>
<dbReference type="Proteomes" id="UP000194632">
    <property type="component" value="Unassembled WGS sequence"/>
</dbReference>
<evidence type="ECO:0000256" key="4">
    <source>
        <dbReference type="ARBA" id="ARBA00022964"/>
    </source>
</evidence>
<dbReference type="GO" id="GO:0005737">
    <property type="term" value="C:cytoplasm"/>
    <property type="evidence" value="ECO:0007669"/>
    <property type="project" value="TreeGrafter"/>
</dbReference>
<evidence type="ECO:0000256" key="5">
    <source>
        <dbReference type="ARBA" id="ARBA00023002"/>
    </source>
</evidence>
<keyword evidence="9" id="KW-1185">Reference proteome</keyword>
<name>A0A243QFL1_9ACTN</name>
<dbReference type="GO" id="GO:0016706">
    <property type="term" value="F:2-oxoglutarate-dependent dioxygenase activity"/>
    <property type="evidence" value="ECO:0007669"/>
    <property type="project" value="TreeGrafter"/>
</dbReference>
<keyword evidence="5" id="KW-0560">Oxidoreductase</keyword>
<dbReference type="EMBL" id="NGFO01000003">
    <property type="protein sequence ID" value="OUC80376.1"/>
    <property type="molecule type" value="Genomic_DNA"/>
</dbReference>
<dbReference type="PANTHER" id="PTHR30468:SF5">
    <property type="entry name" value="ALPHA-KETOGLUTARATE-DEPENDENT SULFATE ESTER DIOXYGENASE"/>
    <property type="match status" value="1"/>
</dbReference>
<keyword evidence="3" id="KW-0479">Metal-binding</keyword>
<evidence type="ECO:0000256" key="3">
    <source>
        <dbReference type="ARBA" id="ARBA00022723"/>
    </source>
</evidence>
<keyword evidence="4 8" id="KW-0223">Dioxygenase</keyword>
<evidence type="ECO:0000313" key="8">
    <source>
        <dbReference type="EMBL" id="OUC80376.1"/>
    </source>
</evidence>
<evidence type="ECO:0000313" key="9">
    <source>
        <dbReference type="Proteomes" id="UP000194632"/>
    </source>
</evidence>
<dbReference type="SUPFAM" id="SSF51197">
    <property type="entry name" value="Clavaminate synthase-like"/>
    <property type="match status" value="1"/>
</dbReference>
<evidence type="ECO:0000256" key="6">
    <source>
        <dbReference type="ARBA" id="ARBA00023004"/>
    </source>
</evidence>
<dbReference type="STRING" id="417102.CA982_04090"/>
<proteinExistence type="inferred from homology"/>
<dbReference type="InterPro" id="IPR051323">
    <property type="entry name" value="AtsK-like"/>
</dbReference>
<accession>A0A243QFL1</accession>
<evidence type="ECO:0000256" key="2">
    <source>
        <dbReference type="ARBA" id="ARBA00005896"/>
    </source>
</evidence>
<feature type="domain" description="TauD/TfdA-like" evidence="7">
    <location>
        <begin position="27"/>
        <end position="289"/>
    </location>
</feature>
<dbReference type="AlphaFoldDB" id="A0A243QFL1"/>
<dbReference type="InterPro" id="IPR042098">
    <property type="entry name" value="TauD-like_sf"/>
</dbReference>
<reference evidence="8 9" key="1">
    <citation type="submission" date="2017-05" db="EMBL/GenBank/DDBJ databases">
        <title>Biotechnological potential of actinobacteria isolated from South African environments.</title>
        <authorList>
            <person name="Le Roes-Hill M."/>
            <person name="Prins A."/>
            <person name="Durrell K.A."/>
        </authorList>
    </citation>
    <scope>NUCLEOTIDE SEQUENCE [LARGE SCALE GENOMIC DNA]</scope>
    <source>
        <strain evidence="8">BS2</strain>
    </source>
</reference>
<evidence type="ECO:0000256" key="1">
    <source>
        <dbReference type="ARBA" id="ARBA00001954"/>
    </source>
</evidence>
<dbReference type="InterPro" id="IPR003819">
    <property type="entry name" value="TauD/TfdA-like"/>
</dbReference>
<organism evidence="8 9">
    <name type="scientific">Gordonia lacunae</name>
    <dbReference type="NCBI Taxonomy" id="417102"/>
    <lineage>
        <taxon>Bacteria</taxon>
        <taxon>Bacillati</taxon>
        <taxon>Actinomycetota</taxon>
        <taxon>Actinomycetes</taxon>
        <taxon>Mycobacteriales</taxon>
        <taxon>Gordoniaceae</taxon>
        <taxon>Gordonia</taxon>
    </lineage>
</organism>
<dbReference type="Gene3D" id="3.60.130.10">
    <property type="entry name" value="Clavaminate synthase-like"/>
    <property type="match status" value="1"/>
</dbReference>
<dbReference type="PANTHER" id="PTHR30468">
    <property type="entry name" value="ALPHA-KETOGLUTARATE-DEPENDENT SULFONATE DIOXYGENASE"/>
    <property type="match status" value="1"/>
</dbReference>
<comment type="caution">
    <text evidence="8">The sequence shown here is derived from an EMBL/GenBank/DDBJ whole genome shotgun (WGS) entry which is preliminary data.</text>
</comment>
<gene>
    <name evidence="8" type="ORF">CA982_04090</name>
</gene>
<comment type="cofactor">
    <cofactor evidence="1">
        <name>Fe(2+)</name>
        <dbReference type="ChEBI" id="CHEBI:29033"/>
    </cofactor>
</comment>
<sequence>MTLAQIEDRTEREQAAQQIYRDAGITVDKLGEHIGARIGQVRLGGDIAPEQVEAIRLALAINKTIVFEGQDHLDDDKQYAFAELLGDPTAPHPTVTSRGEQLLTIEGAANSWHSDVTFVDRIPKASILRAVTLPSYGGATTWASTVAAYEQLPKPLRALTEELWATHTNLYDYVGQKEPSGGVDVSRKADHYKEFTSSEYQTLHPVVRVHPETGERSLLLGHFAKEFRGLKSSEFTDLYQLLQARITKLENTFRWNWKLGDVAIWDNRATQHYGIADFGNQKRELHRITLAGDVPVDIHGQSSQVLQGDATHYSVVEEPSRLSVFAA</sequence>